<evidence type="ECO:0000313" key="8">
    <source>
        <dbReference type="Proteomes" id="UP000006683"/>
    </source>
</evidence>
<dbReference type="Gene3D" id="1.10.10.10">
    <property type="entry name" value="Winged helix-like DNA-binding domain superfamily/Winged helix DNA-binding domain"/>
    <property type="match status" value="1"/>
</dbReference>
<evidence type="ECO:0000256" key="1">
    <source>
        <dbReference type="ARBA" id="ARBA00010641"/>
    </source>
</evidence>
<dbReference type="GO" id="GO:0003677">
    <property type="term" value="F:DNA binding"/>
    <property type="evidence" value="ECO:0007669"/>
    <property type="project" value="InterPro"/>
</dbReference>
<dbReference type="STRING" id="550540.Fbal_0708"/>
<dbReference type="InterPro" id="IPR007627">
    <property type="entry name" value="RNA_pol_sigma70_r2"/>
</dbReference>
<dbReference type="SUPFAM" id="SSF88946">
    <property type="entry name" value="Sigma2 domain of RNA polymerase sigma factors"/>
    <property type="match status" value="1"/>
</dbReference>
<dbReference type="Pfam" id="PF08281">
    <property type="entry name" value="Sigma70_r4_2"/>
    <property type="match status" value="1"/>
</dbReference>
<keyword evidence="8" id="KW-1185">Reference proteome</keyword>
<dbReference type="AlphaFoldDB" id="E1SRV0"/>
<name>E1SRV0_FERBD</name>
<evidence type="ECO:0000259" key="6">
    <source>
        <dbReference type="Pfam" id="PF08281"/>
    </source>
</evidence>
<dbReference type="EMBL" id="CP002209">
    <property type="protein sequence ID" value="ADN74919.1"/>
    <property type="molecule type" value="Genomic_DNA"/>
</dbReference>
<evidence type="ECO:0000313" key="7">
    <source>
        <dbReference type="EMBL" id="ADN74919.1"/>
    </source>
</evidence>
<sequence length="175" mass="20556">MLAPTDPPNEIEQAELHRAQQGDRNAFSRVYQRHHRRTYALCLRLLGHPAKAEDAVQEVYIRVWQKLPQFRFESSFTTWLHRLTVNLVLNEQQKQPWWQKVLPLDGVEEPAQADPNLEGLDRLLPRLPTRARQVFVLYAIEGYQHNEIATLLKIRTGTSKAQYHRARELLKEMLS</sequence>
<dbReference type="Pfam" id="PF04542">
    <property type="entry name" value="Sigma70_r2"/>
    <property type="match status" value="1"/>
</dbReference>
<dbReference type="PANTHER" id="PTHR43133">
    <property type="entry name" value="RNA POLYMERASE ECF-TYPE SIGMA FACTO"/>
    <property type="match status" value="1"/>
</dbReference>
<dbReference type="InterPro" id="IPR039425">
    <property type="entry name" value="RNA_pol_sigma-70-like"/>
</dbReference>
<dbReference type="Gene3D" id="1.10.1740.10">
    <property type="match status" value="1"/>
</dbReference>
<keyword evidence="4" id="KW-0804">Transcription</keyword>
<comment type="similarity">
    <text evidence="1">Belongs to the sigma-70 factor family. ECF subfamily.</text>
</comment>
<evidence type="ECO:0000256" key="4">
    <source>
        <dbReference type="ARBA" id="ARBA00023163"/>
    </source>
</evidence>
<evidence type="ECO:0000256" key="2">
    <source>
        <dbReference type="ARBA" id="ARBA00023015"/>
    </source>
</evidence>
<gene>
    <name evidence="7" type="ordered locus">Fbal_0708</name>
</gene>
<dbReference type="GO" id="GO:0006352">
    <property type="term" value="P:DNA-templated transcription initiation"/>
    <property type="evidence" value="ECO:0007669"/>
    <property type="project" value="InterPro"/>
</dbReference>
<dbReference type="InterPro" id="IPR014284">
    <property type="entry name" value="RNA_pol_sigma-70_dom"/>
</dbReference>
<dbReference type="PANTHER" id="PTHR43133:SF46">
    <property type="entry name" value="RNA POLYMERASE SIGMA-70 FACTOR ECF SUBFAMILY"/>
    <property type="match status" value="1"/>
</dbReference>
<dbReference type="InterPro" id="IPR013249">
    <property type="entry name" value="RNA_pol_sigma70_r4_t2"/>
</dbReference>
<accession>E1SRV0</accession>
<reference evidence="7 8" key="1">
    <citation type="journal article" date="2010" name="Stand. Genomic Sci.">
        <title>Complete genome sequence of Ferrimonas balearica type strain (PAT).</title>
        <authorList>
            <person name="Nolan M."/>
            <person name="Sikorski J."/>
            <person name="Davenport K."/>
            <person name="Lucas S."/>
            <person name="Glavina Del Rio T."/>
            <person name="Tice H."/>
            <person name="Cheng J."/>
            <person name="Goodwin L."/>
            <person name="Pitluck S."/>
            <person name="Liolios K."/>
            <person name="Ivanova N."/>
            <person name="Mavromatis K."/>
            <person name="Ovchinnikova G."/>
            <person name="Pati A."/>
            <person name="Chen A."/>
            <person name="Palaniappan K."/>
            <person name="Land M."/>
            <person name="Hauser L."/>
            <person name="Chang Y."/>
            <person name="Jeffries C."/>
            <person name="Tapia R."/>
            <person name="Brettin T."/>
            <person name="Detter J."/>
            <person name="Han C."/>
            <person name="Yasawong M."/>
            <person name="Rohde M."/>
            <person name="Tindall B."/>
            <person name="Goker M."/>
            <person name="Woyke T."/>
            <person name="Bristow J."/>
            <person name="Eisen J."/>
            <person name="Markowitz V."/>
            <person name="Hugenholtz P."/>
            <person name="Kyrpides N."/>
            <person name="Klenk H."/>
            <person name="Lapidus A."/>
        </authorList>
    </citation>
    <scope>NUCLEOTIDE SEQUENCE [LARGE SCALE GENOMIC DNA]</scope>
    <source>
        <strain evidence="8">DSM 9799 / CCM 4581 / KCTC 23876 / PAT</strain>
    </source>
</reference>
<keyword evidence="3" id="KW-0731">Sigma factor</keyword>
<dbReference type="GO" id="GO:0016987">
    <property type="term" value="F:sigma factor activity"/>
    <property type="evidence" value="ECO:0007669"/>
    <property type="project" value="UniProtKB-KW"/>
</dbReference>
<dbReference type="SUPFAM" id="SSF88659">
    <property type="entry name" value="Sigma3 and sigma4 domains of RNA polymerase sigma factors"/>
    <property type="match status" value="1"/>
</dbReference>
<evidence type="ECO:0000256" key="3">
    <source>
        <dbReference type="ARBA" id="ARBA00023082"/>
    </source>
</evidence>
<dbReference type="Proteomes" id="UP000006683">
    <property type="component" value="Chromosome"/>
</dbReference>
<organism evidence="7 8">
    <name type="scientific">Ferrimonas balearica (strain DSM 9799 / CCM 4581 / KCTC 23876 / PAT)</name>
    <dbReference type="NCBI Taxonomy" id="550540"/>
    <lineage>
        <taxon>Bacteria</taxon>
        <taxon>Pseudomonadati</taxon>
        <taxon>Pseudomonadota</taxon>
        <taxon>Gammaproteobacteria</taxon>
        <taxon>Alteromonadales</taxon>
        <taxon>Ferrimonadaceae</taxon>
        <taxon>Ferrimonas</taxon>
    </lineage>
</organism>
<protein>
    <submittedName>
        <fullName evidence="7">RNA polymerase, sigma-24 subunit, RpoE</fullName>
    </submittedName>
</protein>
<proteinExistence type="inferred from homology"/>
<dbReference type="InterPro" id="IPR013325">
    <property type="entry name" value="RNA_pol_sigma_r2"/>
</dbReference>
<dbReference type="HOGENOM" id="CLU_047691_3_0_6"/>
<dbReference type="NCBIfam" id="TIGR02937">
    <property type="entry name" value="sigma70-ECF"/>
    <property type="match status" value="1"/>
</dbReference>
<dbReference type="RefSeq" id="WP_013344225.1">
    <property type="nucleotide sequence ID" value="NC_014541.1"/>
</dbReference>
<dbReference type="InterPro" id="IPR036388">
    <property type="entry name" value="WH-like_DNA-bd_sf"/>
</dbReference>
<evidence type="ECO:0000259" key="5">
    <source>
        <dbReference type="Pfam" id="PF04542"/>
    </source>
</evidence>
<dbReference type="InterPro" id="IPR013324">
    <property type="entry name" value="RNA_pol_sigma_r3/r4-like"/>
</dbReference>
<dbReference type="eggNOG" id="COG1595">
    <property type="taxonomic scope" value="Bacteria"/>
</dbReference>
<feature type="domain" description="RNA polymerase sigma factor 70 region 4 type 2" evidence="6">
    <location>
        <begin position="119"/>
        <end position="170"/>
    </location>
</feature>
<keyword evidence="2" id="KW-0805">Transcription regulation</keyword>
<dbReference type="GeneID" id="67180949"/>
<feature type="domain" description="RNA polymerase sigma-70 region 2" evidence="5">
    <location>
        <begin position="31"/>
        <end position="95"/>
    </location>
</feature>
<dbReference type="KEGG" id="fbl:Fbal_0708"/>